<evidence type="ECO:0008006" key="3">
    <source>
        <dbReference type="Google" id="ProtNLM"/>
    </source>
</evidence>
<organism evidence="1 2">
    <name type="scientific">Arthrobacter psychrochitiniphilus</name>
    <dbReference type="NCBI Taxonomy" id="291045"/>
    <lineage>
        <taxon>Bacteria</taxon>
        <taxon>Bacillati</taxon>
        <taxon>Actinomycetota</taxon>
        <taxon>Actinomycetes</taxon>
        <taxon>Micrococcales</taxon>
        <taxon>Micrococcaceae</taxon>
        <taxon>Arthrobacter</taxon>
    </lineage>
</organism>
<evidence type="ECO:0000313" key="2">
    <source>
        <dbReference type="Proteomes" id="UP000246303"/>
    </source>
</evidence>
<protein>
    <recommendedName>
        <fullName evidence="3">AbiEi antitoxin C-terminal domain-containing protein</fullName>
    </recommendedName>
</protein>
<reference evidence="1 2" key="1">
    <citation type="submission" date="2018-05" db="EMBL/GenBank/DDBJ databases">
        <title>Genetic diversity of glacier-inhabiting Cryobacterium bacteria in China and description of Cryobacterium mengkeensis sp. nov. and Arthrobacter glacialis sp. nov.</title>
        <authorList>
            <person name="Liu Q."/>
            <person name="Xin Y.-H."/>
        </authorList>
    </citation>
    <scope>NUCLEOTIDE SEQUENCE [LARGE SCALE GENOMIC DNA]</scope>
    <source>
        <strain evidence="1 2">GP3</strain>
    </source>
</reference>
<comment type="caution">
    <text evidence="1">The sequence shown here is derived from an EMBL/GenBank/DDBJ whole genome shotgun (WGS) entry which is preliminary data.</text>
</comment>
<name>A0A2V3DQG4_9MICC</name>
<gene>
    <name evidence="1" type="ORF">CVS29_11150</name>
</gene>
<sequence length="206" mass="21397">MMRSHATPPEGPTAVLLLAPGTQFTASELSAMTLDGVICHVFGQIFRPSSLPETPTVRAAALALAVPAYLSHRAVLGQLSAAWVHGCAPLPEVISLLVANDGNSVSLPRSSGASIRQVSLAVQEVMVLGGTPVTRPLRTAVDVARSAPELLARTVLQTMAEQPLLDCSLERLLCAIQAAPHVPGKIRAQELVQAMMGHPPAIGGTG</sequence>
<evidence type="ECO:0000313" key="1">
    <source>
        <dbReference type="EMBL" id="PXA65220.1"/>
    </source>
</evidence>
<dbReference type="EMBL" id="QHLZ01000006">
    <property type="protein sequence ID" value="PXA65220.1"/>
    <property type="molecule type" value="Genomic_DNA"/>
</dbReference>
<proteinExistence type="predicted"/>
<dbReference type="Proteomes" id="UP000246303">
    <property type="component" value="Unassembled WGS sequence"/>
</dbReference>
<dbReference type="AlphaFoldDB" id="A0A2V3DQG4"/>
<accession>A0A2V3DQG4</accession>
<keyword evidence="2" id="KW-1185">Reference proteome</keyword>
<dbReference type="OrthoDB" id="4802815at2"/>